<evidence type="ECO:0000313" key="2">
    <source>
        <dbReference type="Proteomes" id="UP001153292"/>
    </source>
</evidence>
<reference evidence="1" key="1">
    <citation type="submission" date="2021-12" db="EMBL/GenBank/DDBJ databases">
        <authorList>
            <person name="King R."/>
        </authorList>
    </citation>
    <scope>NUCLEOTIDE SEQUENCE</scope>
</reference>
<evidence type="ECO:0000313" key="1">
    <source>
        <dbReference type="EMBL" id="CAH0403227.1"/>
    </source>
</evidence>
<dbReference type="EMBL" id="OU963915">
    <property type="protein sequence ID" value="CAH0403227.1"/>
    <property type="molecule type" value="Genomic_DNA"/>
</dbReference>
<sequence>MTDNRGRHGKPPKINDNIKEGAKQFIDSIPKIKSHYTRAHSRRTFIDGSKTISDLHHDYVEICKEKTVPFINYVMFYRIFTQEHSISFITPKKDMCDVCEAFKNLSPKEKKLKRTLMKNIMNRRGYHDKRKKKTRRTASMRI</sequence>
<dbReference type="Proteomes" id="UP001153292">
    <property type="component" value="Chromosome 22"/>
</dbReference>
<name>A0ABN8B791_CHISP</name>
<organism evidence="1 2">
    <name type="scientific">Chilo suppressalis</name>
    <name type="common">Asiatic rice borer moth</name>
    <dbReference type="NCBI Taxonomy" id="168631"/>
    <lineage>
        <taxon>Eukaryota</taxon>
        <taxon>Metazoa</taxon>
        <taxon>Ecdysozoa</taxon>
        <taxon>Arthropoda</taxon>
        <taxon>Hexapoda</taxon>
        <taxon>Insecta</taxon>
        <taxon>Pterygota</taxon>
        <taxon>Neoptera</taxon>
        <taxon>Endopterygota</taxon>
        <taxon>Lepidoptera</taxon>
        <taxon>Glossata</taxon>
        <taxon>Ditrysia</taxon>
        <taxon>Pyraloidea</taxon>
        <taxon>Crambidae</taxon>
        <taxon>Crambinae</taxon>
        <taxon>Chilo</taxon>
    </lineage>
</organism>
<accession>A0ABN8B791</accession>
<protein>
    <submittedName>
        <fullName evidence="1">Uncharacterized protein</fullName>
    </submittedName>
</protein>
<keyword evidence="2" id="KW-1185">Reference proteome</keyword>
<dbReference type="PANTHER" id="PTHR10773">
    <property type="entry name" value="DNA-DIRECTED RNA POLYMERASES I, II, AND III SUBUNIT RPABC2"/>
    <property type="match status" value="1"/>
</dbReference>
<dbReference type="PANTHER" id="PTHR10773:SF19">
    <property type="match status" value="1"/>
</dbReference>
<gene>
    <name evidence="1" type="ORF">CHILSU_LOCUS6494</name>
</gene>
<proteinExistence type="predicted"/>